<reference evidence="1" key="2">
    <citation type="submission" date="2021-04" db="EMBL/GenBank/DDBJ databases">
        <authorList>
            <person name="Gilroy R."/>
        </authorList>
    </citation>
    <scope>NUCLEOTIDE SEQUENCE</scope>
    <source>
        <strain evidence="1">CHK118-2852</strain>
    </source>
</reference>
<gene>
    <name evidence="1" type="ORF">H9807_09950</name>
</gene>
<name>A0A9D2KDA8_9BACE</name>
<sequence>MNTPTYTGTELYQILLPGHEAAEVMEEWLERNIQADIRFRRARTKGCVVMETRDVLFANRIRQWHPGCKVNITK</sequence>
<dbReference type="EMBL" id="DXAV01000083">
    <property type="protein sequence ID" value="HIZ92419.1"/>
    <property type="molecule type" value="Genomic_DNA"/>
</dbReference>
<dbReference type="AlphaFoldDB" id="A0A9D2KDA8"/>
<reference evidence="1" key="1">
    <citation type="journal article" date="2021" name="PeerJ">
        <title>Extensive microbial diversity within the chicken gut microbiome revealed by metagenomics and culture.</title>
        <authorList>
            <person name="Gilroy R."/>
            <person name="Ravi A."/>
            <person name="Getino M."/>
            <person name="Pursley I."/>
            <person name="Horton D.L."/>
            <person name="Alikhan N.F."/>
            <person name="Baker D."/>
            <person name="Gharbi K."/>
            <person name="Hall N."/>
            <person name="Watson M."/>
            <person name="Adriaenssens E.M."/>
            <person name="Foster-Nyarko E."/>
            <person name="Jarju S."/>
            <person name="Secka A."/>
            <person name="Antonio M."/>
            <person name="Oren A."/>
            <person name="Chaudhuri R.R."/>
            <person name="La Ragione R."/>
            <person name="Hildebrand F."/>
            <person name="Pallen M.J."/>
        </authorList>
    </citation>
    <scope>NUCLEOTIDE SEQUENCE</scope>
    <source>
        <strain evidence="1">CHK118-2852</strain>
    </source>
</reference>
<comment type="caution">
    <text evidence="1">The sequence shown here is derived from an EMBL/GenBank/DDBJ whole genome shotgun (WGS) entry which is preliminary data.</text>
</comment>
<organism evidence="1 2">
    <name type="scientific">Candidatus Bacteroides merdavium</name>
    <dbReference type="NCBI Taxonomy" id="2838472"/>
    <lineage>
        <taxon>Bacteria</taxon>
        <taxon>Pseudomonadati</taxon>
        <taxon>Bacteroidota</taxon>
        <taxon>Bacteroidia</taxon>
        <taxon>Bacteroidales</taxon>
        <taxon>Bacteroidaceae</taxon>
        <taxon>Bacteroides</taxon>
    </lineage>
</organism>
<dbReference type="Proteomes" id="UP000824108">
    <property type="component" value="Unassembled WGS sequence"/>
</dbReference>
<protein>
    <submittedName>
        <fullName evidence="1">RNA polymerase subunit sigma</fullName>
    </submittedName>
</protein>
<accession>A0A9D2KDA8</accession>
<evidence type="ECO:0000313" key="1">
    <source>
        <dbReference type="EMBL" id="HIZ92419.1"/>
    </source>
</evidence>
<proteinExistence type="predicted"/>
<evidence type="ECO:0000313" key="2">
    <source>
        <dbReference type="Proteomes" id="UP000824108"/>
    </source>
</evidence>